<dbReference type="Proteomes" id="UP000198571">
    <property type="component" value="Unassembled WGS sequence"/>
</dbReference>
<gene>
    <name evidence="3" type="ORF">SAMN05518684_12338</name>
</gene>
<sequence>MKNVSEKNKSAIKLVSLLAAIGAVILIAWQTGIMDRLQDVAAMQEFINSFGMLGYVIFVLVFVAVAVFMLPGAVLTIVAGITFGPVIGGILSLIGATLGAAAAFLVAKYLARDMILKKFKGNAIFDKIDKGVEKNGVSFLILTRLVPVFPFNVQNYAYGLTSLGFAKYTGVSLITMAPGAFIYAFMAGQIVREGISLNLMLQFAAAGIILFLVSLIPKYLAKKKGIDMDELKETS</sequence>
<name>A0A1H9X288_9BACI</name>
<feature type="transmembrane region" description="Helical" evidence="1">
    <location>
        <begin position="12"/>
        <end position="29"/>
    </location>
</feature>
<evidence type="ECO:0000256" key="1">
    <source>
        <dbReference type="SAM" id="Phobius"/>
    </source>
</evidence>
<evidence type="ECO:0000313" key="4">
    <source>
        <dbReference type="Proteomes" id="UP000198571"/>
    </source>
</evidence>
<keyword evidence="1" id="KW-0812">Transmembrane</keyword>
<dbReference type="InterPro" id="IPR032816">
    <property type="entry name" value="VTT_dom"/>
</dbReference>
<evidence type="ECO:0000313" key="3">
    <source>
        <dbReference type="EMBL" id="SES40296.1"/>
    </source>
</evidence>
<feature type="transmembrane region" description="Helical" evidence="1">
    <location>
        <begin position="50"/>
        <end position="83"/>
    </location>
</feature>
<feature type="transmembrane region" description="Helical" evidence="1">
    <location>
        <begin position="168"/>
        <end position="187"/>
    </location>
</feature>
<dbReference type="PANTHER" id="PTHR46826:SF1">
    <property type="entry name" value="TVP38_TMEM64 FAMILY MEMBRANE PROTEIN YDJX"/>
    <property type="match status" value="1"/>
</dbReference>
<feature type="transmembrane region" description="Helical" evidence="1">
    <location>
        <begin position="89"/>
        <end position="111"/>
    </location>
</feature>
<dbReference type="Pfam" id="PF09335">
    <property type="entry name" value="VTT_dom"/>
    <property type="match status" value="1"/>
</dbReference>
<protein>
    <submittedName>
        <fullName evidence="3">Uncharacterized membrane protein YdjX, TVP38/TMEM64 family, SNARE-associated domain</fullName>
    </submittedName>
</protein>
<proteinExistence type="predicted"/>
<reference evidence="4" key="1">
    <citation type="submission" date="2016-10" db="EMBL/GenBank/DDBJ databases">
        <authorList>
            <person name="Varghese N."/>
            <person name="Submissions S."/>
        </authorList>
    </citation>
    <scope>NUCLEOTIDE SEQUENCE [LARGE SCALE GENOMIC DNA]</scope>
    <source>
        <strain evidence="4">S9</strain>
    </source>
</reference>
<dbReference type="STRING" id="1601833.SAMN05518684_12338"/>
<keyword evidence="4" id="KW-1185">Reference proteome</keyword>
<dbReference type="InterPro" id="IPR053240">
    <property type="entry name" value="VTT_domain"/>
</dbReference>
<feature type="domain" description="VTT" evidence="2">
    <location>
        <begin position="70"/>
        <end position="186"/>
    </location>
</feature>
<evidence type="ECO:0000259" key="2">
    <source>
        <dbReference type="Pfam" id="PF09335"/>
    </source>
</evidence>
<accession>A0A1H9X288</accession>
<keyword evidence="1" id="KW-0472">Membrane</keyword>
<keyword evidence="1" id="KW-1133">Transmembrane helix</keyword>
<dbReference type="EMBL" id="FOGT01000023">
    <property type="protein sequence ID" value="SES40296.1"/>
    <property type="molecule type" value="Genomic_DNA"/>
</dbReference>
<feature type="transmembrane region" description="Helical" evidence="1">
    <location>
        <begin position="199"/>
        <end position="221"/>
    </location>
</feature>
<dbReference type="PANTHER" id="PTHR46826">
    <property type="match status" value="1"/>
</dbReference>
<organism evidence="3 4">
    <name type="scientific">Salipaludibacillus aurantiacus</name>
    <dbReference type="NCBI Taxonomy" id="1601833"/>
    <lineage>
        <taxon>Bacteria</taxon>
        <taxon>Bacillati</taxon>
        <taxon>Bacillota</taxon>
        <taxon>Bacilli</taxon>
        <taxon>Bacillales</taxon>
        <taxon>Bacillaceae</taxon>
    </lineage>
</organism>
<dbReference type="AlphaFoldDB" id="A0A1H9X288"/>